<dbReference type="CDD" id="cd07038">
    <property type="entry name" value="TPP_PYR_PDC_IPDC_like"/>
    <property type="match status" value="1"/>
</dbReference>
<evidence type="ECO:0000256" key="1">
    <source>
        <dbReference type="ARBA" id="ARBA00001964"/>
    </source>
</evidence>
<keyword evidence="6" id="KW-0786">Thiamine pyrophosphate</keyword>
<dbReference type="GO" id="GO:0005634">
    <property type="term" value="C:nucleus"/>
    <property type="evidence" value="ECO:0007669"/>
    <property type="project" value="TreeGrafter"/>
</dbReference>
<dbReference type="SUPFAM" id="SSF52467">
    <property type="entry name" value="DHS-like NAD/FAD-binding domain"/>
    <property type="match status" value="1"/>
</dbReference>
<keyword evidence="4" id="KW-0210">Decarboxylase</keyword>
<dbReference type="PANTHER" id="PTHR43452:SF30">
    <property type="entry name" value="PYRUVATE DECARBOXYLASE ISOZYME 1-RELATED"/>
    <property type="match status" value="1"/>
</dbReference>
<keyword evidence="3" id="KW-0479">Metal-binding</keyword>
<dbReference type="SUPFAM" id="SSF52518">
    <property type="entry name" value="Thiamin diphosphate-binding fold (THDP-binding)"/>
    <property type="match status" value="2"/>
</dbReference>
<evidence type="ECO:0000313" key="11">
    <source>
        <dbReference type="Proteomes" id="UP000800092"/>
    </source>
</evidence>
<evidence type="ECO:0000256" key="5">
    <source>
        <dbReference type="ARBA" id="ARBA00022842"/>
    </source>
</evidence>
<feature type="domain" description="Thiamine pyrophosphate enzyme central" evidence="8">
    <location>
        <begin position="203"/>
        <end position="317"/>
    </location>
</feature>
<keyword evidence="11" id="KW-1185">Reference proteome</keyword>
<proteinExistence type="inferred from homology"/>
<evidence type="ECO:0000259" key="8">
    <source>
        <dbReference type="Pfam" id="PF00205"/>
    </source>
</evidence>
<dbReference type="Gene3D" id="3.40.50.970">
    <property type="match status" value="2"/>
</dbReference>
<dbReference type="Pfam" id="PF02776">
    <property type="entry name" value="TPP_enzyme_N"/>
    <property type="match status" value="1"/>
</dbReference>
<evidence type="ECO:0000256" key="7">
    <source>
        <dbReference type="ARBA" id="ARBA00023239"/>
    </source>
</evidence>
<dbReference type="EMBL" id="ML991827">
    <property type="protein sequence ID" value="KAF2231440.1"/>
    <property type="molecule type" value="Genomic_DNA"/>
</dbReference>
<dbReference type="PANTHER" id="PTHR43452">
    <property type="entry name" value="PYRUVATE DECARBOXYLASE"/>
    <property type="match status" value="1"/>
</dbReference>
<dbReference type="InterPro" id="IPR012000">
    <property type="entry name" value="Thiamin_PyroP_enz_cen_dom"/>
</dbReference>
<dbReference type="GO" id="GO:0004737">
    <property type="term" value="F:pyruvate decarboxylase activity"/>
    <property type="evidence" value="ECO:0007669"/>
    <property type="project" value="TreeGrafter"/>
</dbReference>
<dbReference type="InterPro" id="IPR029061">
    <property type="entry name" value="THDP-binding"/>
</dbReference>
<dbReference type="GO" id="GO:0000287">
    <property type="term" value="F:magnesium ion binding"/>
    <property type="evidence" value="ECO:0007669"/>
    <property type="project" value="InterPro"/>
</dbReference>
<protein>
    <submittedName>
        <fullName evidence="10">Putative pyruvate decarboxylase</fullName>
    </submittedName>
</protein>
<reference evidence="10" key="1">
    <citation type="journal article" date="2020" name="Stud. Mycol.">
        <title>101 Dothideomycetes genomes: a test case for predicting lifestyles and emergence of pathogens.</title>
        <authorList>
            <person name="Haridas S."/>
            <person name="Albert R."/>
            <person name="Binder M."/>
            <person name="Bloem J."/>
            <person name="Labutti K."/>
            <person name="Salamov A."/>
            <person name="Andreopoulos B."/>
            <person name="Baker S."/>
            <person name="Barry K."/>
            <person name="Bills G."/>
            <person name="Bluhm B."/>
            <person name="Cannon C."/>
            <person name="Castanera R."/>
            <person name="Culley D."/>
            <person name="Daum C."/>
            <person name="Ezra D."/>
            <person name="Gonzalez J."/>
            <person name="Henrissat B."/>
            <person name="Kuo A."/>
            <person name="Liang C."/>
            <person name="Lipzen A."/>
            <person name="Lutzoni F."/>
            <person name="Magnuson J."/>
            <person name="Mondo S."/>
            <person name="Nolan M."/>
            <person name="Ohm R."/>
            <person name="Pangilinan J."/>
            <person name="Park H.-J."/>
            <person name="Ramirez L."/>
            <person name="Alfaro M."/>
            <person name="Sun H."/>
            <person name="Tritt A."/>
            <person name="Yoshinaga Y."/>
            <person name="Zwiers L.-H."/>
            <person name="Turgeon B."/>
            <person name="Goodwin S."/>
            <person name="Spatafora J."/>
            <person name="Crous P."/>
            <person name="Grigoriev I."/>
        </authorList>
    </citation>
    <scope>NUCLEOTIDE SEQUENCE</scope>
    <source>
        <strain evidence="10">Tuck. ex Michener</strain>
    </source>
</reference>
<evidence type="ECO:0000259" key="9">
    <source>
        <dbReference type="Pfam" id="PF02776"/>
    </source>
</evidence>
<dbReference type="Proteomes" id="UP000800092">
    <property type="component" value="Unassembled WGS sequence"/>
</dbReference>
<dbReference type="Pfam" id="PF00205">
    <property type="entry name" value="TPP_enzyme_M"/>
    <property type="match status" value="1"/>
</dbReference>
<keyword evidence="10" id="KW-0670">Pyruvate</keyword>
<dbReference type="InterPro" id="IPR012110">
    <property type="entry name" value="PDC/IPDC-like"/>
</dbReference>
<comment type="cofactor">
    <cofactor evidence="1">
        <name>thiamine diphosphate</name>
        <dbReference type="ChEBI" id="CHEBI:58937"/>
    </cofactor>
</comment>
<dbReference type="GO" id="GO:0005829">
    <property type="term" value="C:cytosol"/>
    <property type="evidence" value="ECO:0007669"/>
    <property type="project" value="TreeGrafter"/>
</dbReference>
<gene>
    <name evidence="10" type="ORF">EV356DRAFT_518600</name>
</gene>
<keyword evidence="5" id="KW-0460">Magnesium</keyword>
<dbReference type="AlphaFoldDB" id="A0A6A6H154"/>
<evidence type="ECO:0000256" key="2">
    <source>
        <dbReference type="ARBA" id="ARBA00007812"/>
    </source>
</evidence>
<evidence type="ECO:0000256" key="4">
    <source>
        <dbReference type="ARBA" id="ARBA00022793"/>
    </source>
</evidence>
<dbReference type="InterPro" id="IPR012001">
    <property type="entry name" value="Thiamin_PyroP_enz_TPP-bd_dom"/>
</dbReference>
<dbReference type="Gene3D" id="3.40.50.1220">
    <property type="entry name" value="TPP-binding domain"/>
    <property type="match status" value="1"/>
</dbReference>
<dbReference type="GO" id="GO:0000949">
    <property type="term" value="P:aromatic amino acid family catabolic process to alcohol via Ehrlich pathway"/>
    <property type="evidence" value="ECO:0007669"/>
    <property type="project" value="TreeGrafter"/>
</dbReference>
<organism evidence="10 11">
    <name type="scientific">Viridothelium virens</name>
    <name type="common">Speckled blister lichen</name>
    <name type="synonym">Trypethelium virens</name>
    <dbReference type="NCBI Taxonomy" id="1048519"/>
    <lineage>
        <taxon>Eukaryota</taxon>
        <taxon>Fungi</taxon>
        <taxon>Dikarya</taxon>
        <taxon>Ascomycota</taxon>
        <taxon>Pezizomycotina</taxon>
        <taxon>Dothideomycetes</taxon>
        <taxon>Dothideomycetes incertae sedis</taxon>
        <taxon>Trypetheliales</taxon>
        <taxon>Trypetheliaceae</taxon>
        <taxon>Viridothelium</taxon>
    </lineage>
</organism>
<dbReference type="OrthoDB" id="3970464at2759"/>
<name>A0A6A6H154_VIRVR</name>
<evidence type="ECO:0000256" key="6">
    <source>
        <dbReference type="ARBA" id="ARBA00023052"/>
    </source>
</evidence>
<comment type="similarity">
    <text evidence="2">Belongs to the TPP enzyme family.</text>
</comment>
<accession>A0A6A6H154</accession>
<evidence type="ECO:0000313" key="10">
    <source>
        <dbReference type="EMBL" id="KAF2231440.1"/>
    </source>
</evidence>
<sequence length="577" mass="62867">MPQVKVGDYLFQRLKQIGITSVFGVPQDNEYALLDLVFTNDLQFKGNPDELVASYAAGGYARVKNYGAFVTTFGAGELSAYSGMAGQYTEFVPVAHIVGYPAVTARKAGFIMHHTGGDSKYDTYRKMSTDITAAVTVLDNPSTACAEIDRCLNTMIYESRPVYIGVPTDIAYAAVFDNSLQIPLALELSQNDLELEHIVISELRTWMETKMKPAMVVDGNGIRNICVKEINELAKLTGFPIFVTAMGKGIVNETLPNFGGVYGGAASHAEVKRTIATSDALFWFGSFLSDVNTGELTSDFDKTAFIGFQRFSVKISNQMFDVKTKYVLRALIHSLQRAPLHRKTGSKMAWDPYPERDISPHGPLTQDFMWHALSDFFQKGDYIVSENGSSASGIGTTRFAKGVSMYNQTISGSFGHATRAAVGCFQAIKEDCGRYGRGILVTGEGSFHLTVQAVADMLRFALKPIVFILNSADHSVERLARDKTADYNGVAVYDYSAIPQAFGSAHQTQYFGPIKTAEELTTLIGNPAVRGNDCFTIIELVLVQVEAQLSVSIAGAAVDEVDELHKQKPSASSTQGT</sequence>
<dbReference type="InterPro" id="IPR047213">
    <property type="entry name" value="TPP_PYR_PDC_IPDC-like"/>
</dbReference>
<dbReference type="InterPro" id="IPR029035">
    <property type="entry name" value="DHS-like_NAD/FAD-binding_dom"/>
</dbReference>
<dbReference type="GO" id="GO:0030976">
    <property type="term" value="F:thiamine pyrophosphate binding"/>
    <property type="evidence" value="ECO:0007669"/>
    <property type="project" value="InterPro"/>
</dbReference>
<evidence type="ECO:0000256" key="3">
    <source>
        <dbReference type="ARBA" id="ARBA00022723"/>
    </source>
</evidence>
<keyword evidence="7" id="KW-0456">Lyase</keyword>
<feature type="domain" description="Thiamine pyrophosphate enzyme N-terminal TPP-binding" evidence="9">
    <location>
        <begin position="5"/>
        <end position="109"/>
    </location>
</feature>
<dbReference type="PIRSF" id="PIRSF036565">
    <property type="entry name" value="Pyruvt_ip_decrb"/>
    <property type="match status" value="1"/>
</dbReference>